<accession>A0A6B8M1F7</accession>
<name>A0A6B8M1F7_9HYPH</name>
<reference evidence="2 3" key="1">
    <citation type="submission" date="2019-09" db="EMBL/GenBank/DDBJ databases">
        <title>Isolation and complete genome sequencing of Methylocystis species.</title>
        <authorList>
            <person name="Rumah B.L."/>
            <person name="Stead C.E."/>
            <person name="Stevens B.C."/>
            <person name="Minton N.P."/>
            <person name="Grosse-Honebrink A."/>
            <person name="Zhang Y."/>
        </authorList>
    </citation>
    <scope>NUCLEOTIDE SEQUENCE [LARGE SCALE GENOMIC DNA]</scope>
    <source>
        <strain evidence="2 3">BRCS2</strain>
    </source>
</reference>
<keyword evidence="3" id="KW-1185">Reference proteome</keyword>
<organism evidence="2 3">
    <name type="scientific">Methylocystis parvus</name>
    <dbReference type="NCBI Taxonomy" id="134"/>
    <lineage>
        <taxon>Bacteria</taxon>
        <taxon>Pseudomonadati</taxon>
        <taxon>Pseudomonadota</taxon>
        <taxon>Alphaproteobacteria</taxon>
        <taxon>Hyphomicrobiales</taxon>
        <taxon>Methylocystaceae</taxon>
        <taxon>Methylocystis</taxon>
    </lineage>
</organism>
<keyword evidence="1" id="KW-1133">Transmembrane helix</keyword>
<evidence type="ECO:0000256" key="1">
    <source>
        <dbReference type="SAM" id="Phobius"/>
    </source>
</evidence>
<proteinExistence type="predicted"/>
<dbReference type="Pfam" id="PF10741">
    <property type="entry name" value="T2SSM_b"/>
    <property type="match status" value="1"/>
</dbReference>
<evidence type="ECO:0000313" key="3">
    <source>
        <dbReference type="Proteomes" id="UP000422569"/>
    </source>
</evidence>
<dbReference type="NCBIfam" id="NF040576">
    <property type="entry name" value="T2SS_GspM_XpsM"/>
    <property type="match status" value="1"/>
</dbReference>
<keyword evidence="1" id="KW-0812">Transmembrane</keyword>
<gene>
    <name evidence="2" type="ORF">F7D14_00300</name>
</gene>
<dbReference type="Proteomes" id="UP000422569">
    <property type="component" value="Chromosome"/>
</dbReference>
<dbReference type="AlphaFoldDB" id="A0A6B8M1F7"/>
<dbReference type="RefSeq" id="WP_016918348.1">
    <property type="nucleotide sequence ID" value="NZ_CP044331.1"/>
</dbReference>
<protein>
    <submittedName>
        <fullName evidence="2">General secretion pathway protein GspM</fullName>
    </submittedName>
</protein>
<dbReference type="InterPro" id="IPR034756">
    <property type="entry name" value="T2SSM_b"/>
</dbReference>
<keyword evidence="1" id="KW-0472">Membrane</keyword>
<feature type="transmembrane region" description="Helical" evidence="1">
    <location>
        <begin position="12"/>
        <end position="32"/>
    </location>
</feature>
<dbReference type="KEGG" id="mpar:F7D14_00300"/>
<sequence>MSWKRFIAGRAGRRAIFIGVNLVAFALVYLVFIEPARRMIAGGAEAIAQRRQTLARYEAVAAHEQQIQDYARQVAETNARGELLDGDSEGVINANLQARLKSIAEGAQVTVRSIQMLPEKSFQGVTLVGARLDVSGAYENIHALARALEGAPPLMIITAASLRGQSMFWGAPIAQGDPEIEAQFDVFGGAPQKGRQ</sequence>
<dbReference type="EMBL" id="CP044331">
    <property type="protein sequence ID" value="QGM96086.1"/>
    <property type="molecule type" value="Genomic_DNA"/>
</dbReference>
<evidence type="ECO:0000313" key="2">
    <source>
        <dbReference type="EMBL" id="QGM96086.1"/>
    </source>
</evidence>